<comment type="caution">
    <text evidence="8">The sequence shown here is derived from an EMBL/GenBank/DDBJ whole genome shotgun (WGS) entry which is preliminary data.</text>
</comment>
<sequence length="236" mass="24809">MMNAHVTPQQALNFRGRSLLAFVLEPTLPLEAWFATLDAWLVRSPAFFAAKPVILEMAGVDIDLKAYRDLLGALARRHVRVMGVENASRSLVGPHLPPVVSGGRAVSATALVDDEAPPAAAPARAAASEPLFVDGNIRSGQSIVHPDGDVTIVGRVASGAEIVAGGSVHVYGALQGRVIAGISGSPDARIFCREGRAELLCIGGVYATAETMDPAFEGRSLEVRLVGEELKLRALD</sequence>
<dbReference type="NCBIfam" id="TIGR01222">
    <property type="entry name" value="minC"/>
    <property type="match status" value="1"/>
</dbReference>
<dbReference type="SUPFAM" id="SSF63848">
    <property type="entry name" value="Cell-division inhibitor MinC, C-terminal domain"/>
    <property type="match status" value="1"/>
</dbReference>
<evidence type="ECO:0000256" key="6">
    <source>
        <dbReference type="HAMAP-Rule" id="MF_00267"/>
    </source>
</evidence>
<dbReference type="InterPro" id="IPR013033">
    <property type="entry name" value="MinC"/>
</dbReference>
<comment type="function">
    <text evidence="5 6">Cell division inhibitor that blocks the formation of polar Z ring septums. Rapidly oscillates between the poles of the cell to destabilize FtsZ filaments that have formed before they mature into polar Z rings. Prevents FtsZ polymerization.</text>
</comment>
<organism evidence="8 9">
    <name type="scientific">Roseiarcus fermentans</name>
    <dbReference type="NCBI Taxonomy" id="1473586"/>
    <lineage>
        <taxon>Bacteria</taxon>
        <taxon>Pseudomonadati</taxon>
        <taxon>Pseudomonadota</taxon>
        <taxon>Alphaproteobacteria</taxon>
        <taxon>Hyphomicrobiales</taxon>
        <taxon>Roseiarcaceae</taxon>
        <taxon>Roseiarcus</taxon>
    </lineage>
</organism>
<dbReference type="Gene3D" id="2.160.20.70">
    <property type="match status" value="1"/>
</dbReference>
<dbReference type="AlphaFoldDB" id="A0A366FS12"/>
<dbReference type="InterPro" id="IPR005526">
    <property type="entry name" value="Septum_form_inhib_MinC_C"/>
</dbReference>
<evidence type="ECO:0000259" key="7">
    <source>
        <dbReference type="Pfam" id="PF03775"/>
    </source>
</evidence>
<proteinExistence type="inferred from homology"/>
<comment type="subunit">
    <text evidence="6">Interacts with MinD and FtsZ.</text>
</comment>
<reference evidence="8 9" key="1">
    <citation type="submission" date="2018-06" db="EMBL/GenBank/DDBJ databases">
        <title>Genomic Encyclopedia of Type Strains, Phase IV (KMG-IV): sequencing the most valuable type-strain genomes for metagenomic binning, comparative biology and taxonomic classification.</title>
        <authorList>
            <person name="Goeker M."/>
        </authorList>
    </citation>
    <scope>NUCLEOTIDE SEQUENCE [LARGE SCALE GENOMIC DNA]</scope>
    <source>
        <strain evidence="8 9">DSM 24875</strain>
    </source>
</reference>
<dbReference type="InterPro" id="IPR036145">
    <property type="entry name" value="MinC_C_sf"/>
</dbReference>
<evidence type="ECO:0000256" key="2">
    <source>
        <dbReference type="ARBA" id="ARBA00022618"/>
    </source>
</evidence>
<keyword evidence="3 6" id="KW-0717">Septation</keyword>
<keyword evidence="9" id="KW-1185">Reference proteome</keyword>
<evidence type="ECO:0000256" key="4">
    <source>
        <dbReference type="ARBA" id="ARBA00023306"/>
    </source>
</evidence>
<evidence type="ECO:0000313" key="8">
    <source>
        <dbReference type="EMBL" id="RBP17321.1"/>
    </source>
</evidence>
<keyword evidence="4 6" id="KW-0131">Cell cycle</keyword>
<comment type="similarity">
    <text evidence="1 6">Belongs to the MinC family.</text>
</comment>
<evidence type="ECO:0000256" key="1">
    <source>
        <dbReference type="ARBA" id="ARBA00006291"/>
    </source>
</evidence>
<dbReference type="Gene3D" id="3.30.70.260">
    <property type="match status" value="1"/>
</dbReference>
<evidence type="ECO:0000313" key="9">
    <source>
        <dbReference type="Proteomes" id="UP000253529"/>
    </source>
</evidence>
<dbReference type="InterPro" id="IPR016098">
    <property type="entry name" value="CAP/MinC_C"/>
</dbReference>
<gene>
    <name evidence="6" type="primary">minC</name>
    <name evidence="8" type="ORF">DFR50_103208</name>
</gene>
<dbReference type="GO" id="GO:0000902">
    <property type="term" value="P:cell morphogenesis"/>
    <property type="evidence" value="ECO:0007669"/>
    <property type="project" value="InterPro"/>
</dbReference>
<name>A0A366FS12_9HYPH</name>
<dbReference type="Pfam" id="PF03775">
    <property type="entry name" value="MinC_C"/>
    <property type="match status" value="1"/>
</dbReference>
<protein>
    <recommendedName>
        <fullName evidence="6">Probable septum site-determining protein MinC</fullName>
    </recommendedName>
</protein>
<evidence type="ECO:0000256" key="5">
    <source>
        <dbReference type="ARBA" id="ARBA00025606"/>
    </source>
</evidence>
<dbReference type="GO" id="GO:1901891">
    <property type="term" value="P:regulation of cell septum assembly"/>
    <property type="evidence" value="ECO:0007669"/>
    <property type="project" value="InterPro"/>
</dbReference>
<accession>A0A366FS12</accession>
<dbReference type="Proteomes" id="UP000253529">
    <property type="component" value="Unassembled WGS sequence"/>
</dbReference>
<dbReference type="GO" id="GO:0000917">
    <property type="term" value="P:division septum assembly"/>
    <property type="evidence" value="ECO:0007669"/>
    <property type="project" value="UniProtKB-KW"/>
</dbReference>
<feature type="domain" description="Septum formation inhibitor MinC C-terminal" evidence="7">
    <location>
        <begin position="133"/>
        <end position="230"/>
    </location>
</feature>
<dbReference type="HAMAP" id="MF_00267">
    <property type="entry name" value="MinC"/>
    <property type="match status" value="1"/>
</dbReference>
<dbReference type="PANTHER" id="PTHR34108:SF1">
    <property type="entry name" value="SEPTUM SITE-DETERMINING PROTEIN MINC"/>
    <property type="match status" value="1"/>
</dbReference>
<dbReference type="PANTHER" id="PTHR34108">
    <property type="entry name" value="SEPTUM SITE-DETERMINING PROTEIN MINC"/>
    <property type="match status" value="1"/>
</dbReference>
<evidence type="ECO:0000256" key="3">
    <source>
        <dbReference type="ARBA" id="ARBA00023210"/>
    </source>
</evidence>
<keyword evidence="2 6" id="KW-0132">Cell division</keyword>
<dbReference type="EMBL" id="QNRK01000003">
    <property type="protein sequence ID" value="RBP17321.1"/>
    <property type="molecule type" value="Genomic_DNA"/>
</dbReference>